<name>A0A4Y8VRQ2_9BACT</name>
<keyword evidence="3" id="KW-1185">Reference proteome</keyword>
<protein>
    <recommendedName>
        <fullName evidence="1">Fibronectin type-III domain-containing protein</fullName>
    </recommendedName>
</protein>
<dbReference type="PROSITE" id="PS50853">
    <property type="entry name" value="FN3"/>
    <property type="match status" value="1"/>
</dbReference>
<dbReference type="SUPFAM" id="SSF49899">
    <property type="entry name" value="Concanavalin A-like lectins/glucanases"/>
    <property type="match status" value="3"/>
</dbReference>
<comment type="caution">
    <text evidence="2">The sequence shown here is derived from an EMBL/GenBank/DDBJ whole genome shotgun (WGS) entry which is preliminary data.</text>
</comment>
<dbReference type="Proteomes" id="UP000297872">
    <property type="component" value="Unassembled WGS sequence"/>
</dbReference>
<organism evidence="2 3">
    <name type="scientific">Segatella hominis</name>
    <dbReference type="NCBI Taxonomy" id="2518605"/>
    <lineage>
        <taxon>Bacteria</taxon>
        <taxon>Pseudomonadati</taxon>
        <taxon>Bacteroidota</taxon>
        <taxon>Bacteroidia</taxon>
        <taxon>Bacteroidales</taxon>
        <taxon>Prevotellaceae</taxon>
        <taxon>Segatella</taxon>
    </lineage>
</organism>
<feature type="domain" description="Fibronectin type-III" evidence="1">
    <location>
        <begin position="559"/>
        <end position="656"/>
    </location>
</feature>
<dbReference type="GO" id="GO:0004553">
    <property type="term" value="F:hydrolase activity, hydrolyzing O-glycosyl compounds"/>
    <property type="evidence" value="ECO:0007669"/>
    <property type="project" value="UniProtKB-ARBA"/>
</dbReference>
<proteinExistence type="predicted"/>
<evidence type="ECO:0000313" key="3">
    <source>
        <dbReference type="Proteomes" id="UP000297872"/>
    </source>
</evidence>
<gene>
    <name evidence="2" type="ORF">EXN75_05140</name>
</gene>
<accession>A0A4Y8VRQ2</accession>
<dbReference type="GO" id="GO:0005975">
    <property type="term" value="P:carbohydrate metabolic process"/>
    <property type="evidence" value="ECO:0007669"/>
    <property type="project" value="UniProtKB-ARBA"/>
</dbReference>
<dbReference type="InterPro" id="IPR013320">
    <property type="entry name" value="ConA-like_dom_sf"/>
</dbReference>
<evidence type="ECO:0000259" key="1">
    <source>
        <dbReference type="PROSITE" id="PS50853"/>
    </source>
</evidence>
<dbReference type="InterPro" id="IPR003961">
    <property type="entry name" value="FN3_dom"/>
</dbReference>
<evidence type="ECO:0000313" key="2">
    <source>
        <dbReference type="EMBL" id="TFH82931.1"/>
    </source>
</evidence>
<sequence length="3234" mass="356365">MKHFLQQMKRDALAPPRRAWAMRHWALSLLLLVMLQFVGTPVKAQTPWVNDVHGQNFPGTLHVYFNFNFFCWDGDNGAYDDEVWLQVNGKDVINLKTVWSLISGSRNNEDNLKKKNYNWVVGKPKSFSKNGYRGTVALSNIQNTEGKWMGTTVDLILERWIYNNSNEITIRGKWRYKDNSTSNDLKVKVGTFNFPSMSWPDIYFKRTADGVVQAYSTNLLEEKYNNCGGKDKSGTLRYAYRFSKKYEGNVNWPSEPIQIETYWDNLNSTPKKVKTDFVDCTESATSAYVTMKLDNFKAHCLHPFITRFAPNYRSYPLNGSQCIENNVYFNRSYERDHWVNGYPRPKSISTSTNSWTKNVILSWTPEIADPRHVTTQGKWVVFRRKSGSSTYEKLKELAYSDKQVSYTDEDTKDYNTTYYYYVAFQPNEWNTSIMKPEDATNLYKSTYTSISTSNPLKSILASNNLDNKITVTCSFYSFENATSSNPYKLLVYRRAKGTTDWGEVFHETTISDKNVTSHSFDDTKIANACVKYQYMMKVAAQETTFTSNICDGGIDGNSEVTSVNASRGAYSGTVRVNWDVKQVGTDLTYFNVRRRLLGSDAEYQNIYTTSGVAETYTYEDNSAQPGSYYQYEVECYRKCKETGTISPGASQETDGFALATGVVSGRISYDTGTAVEGVKVIAEANNADGEKLKAFHALSTTKNVTCQVGIAKPKETMASLFGNPWTAQTYIKIDQFPENGMHVFATNFFYFAVGSTGDLSIGLSYLKNNNIEIDRRYLDKKITIATGKFYNASVSFDGNATYTVRVIGENGKIQSAKVQISDPSAYKMVDAILSANRDYLPESGLWYGDSRGDNQTYSGVIDECRFWTKELTDDQIKKNYNHTLSGSEDGLYLYYKFDEGITNQTIAYDYSKTGGVSNGNHGTISNMAVTDDVPSEDQLSLSAYTDVNGNYTISGVPFSGDGTSYTIRPSKGTHEFSAAKANRFVSAQSLVHNGVDFQDVSSFSVSGVVYYQGTTIPVEGVQFAVDGVSCTKDGEFIQTNEKGEYTISVPIGYHYISASKLGHKFCNADGKSYKGMGYYPTQNEDANKMETFEFTRDIPSITFYDTTLVPIVGRVTGGAVENEKPLGLGQSVNNIGQATLTLKASDTYSMNVSLEKNGQAYEYVTAKTDRVFAVPADAVCNSTTTVGSGSADKARIITIKTDPKTGEFAAMVPPLQYTVTGINIDSNSDISWNTAEIINATDPQATSADSIKVEDGYKKFEYVASLKKSYRSSAILDVVQKNVEAEGAFGEPTYELVAEDGTKKSIELYNKEKTFTLPKTANADAYTFGYPIFVQGGNYEFDLSLYEKYFNHDADAPVKESKVPLANNTVNITNQMGFGTSVYVTGDKDGEVYESSQTEIELDSLGHGTYSWQAGSPNILTPYTRTLTMSYPIDGVEKNWSGNGFQGIVLGQLTSGSNFVTSGPDEVIMILRDPAGSGSNAYIEEGQSFSTTKMRGGTIKYANETSVKASMGCETTITTGTAGMGALVTKDTKIEVKNELEVGVKIDEEVRMGNTTVQTITTTKRISTSDQPEYVGDQGDVFIGSSVNYNFGNARQVGIYAADANSVPALEKRDVMSVGTRYGTEFSYTQNYVENVLLPNFKKLRNSCLVHVNSYDGYVNNTDKPVYITKLSNTDSRLGSNNSDKKVWGAKASKSGELSGESYKMVLPKSAYNGSQLKDDYVASDTIAWYNAQISAWTQVLANNEKAKVTAIENAEYKRTNYSFDAGSSVSSSTQSVNSKDFTVESETSLLIVGSGKLGFAFDGNGVEVLTKEEKGGGATTSDGSTEESSREVGFSLVEIGDADALSIDVIDAPDGFGPIFYTRAGQTSCPYEDEVKTKYYRPGTTIQTKTAQVEQPHLSAKETSVTGVPSGKPATFTIYLQNTSEADIDSYFNLNVVDSSNPNGAAVKMDGKDVTAGRTILVPAGETVTKTLQISQTNPDIYDYKDLQLRMSSTCDSNIEEILKLSAYFQQTSSDVSLKAAESAINMETGTSMHLTISNYDKNARGMKSVRLQVQQQGNPQWLTVKEWVVSEKEAAADKNKGLLPDEGTFNYVFSMANNDTYPDGQWNIRTITVSNFGGEEVTKSSEVISFYKDMARPQVISNPNPSNGVLTADSEISLTFNEDIRSGAMSKADNFSIQGELNDAQVAHDVALNLTGGEGAKTNASFNLSNKSFAVNMWMRYSAKGEVFSHGTKAGRMTVSVADDDKMVVDVNGQKFTSDNAFKKNTWQFVSFSYDAEKQTLNANYAYDAFDVVLFNNLKVGEYKGNGPITLGEKMQGQIHDVSLWNQARPWSEAQNEMYERKTRYSDGLMGYWRLDEGHGGLATDYARSRDLVLPSATAWYLASKNYALALDGKTVVAVDASKIATTHEESYLAEFWFRAEEKQNGKANVFGFNSKDQLDIFVDEAGLLKMNVNGADYAIGSDKVTDNQWHHVAINVLKSTSGSATVYLDGVAKKQMMASVLPAIQTSKLFLGGKYDGAQATDMLKGAIDEIRIWKGRRMGDVIKNNMYARVNKASDGLIAYYPFEEGGLDEGNAPTILATLSDQSATRSGEVKPVNVPVTLAPTSDNVPALKSVPDKQNVSFEYVASERKILVNLTEQPQRIEGCTLTVTVKNVRDSHNNYSENVTWDVYVRQNQLVWKQDEVETVKHGTEKVSIEAEINNNSGTTESWTVSGLPSWLTLENETGYLPALSSKKLTFAVDPALAIGSQEATIYLTGNLGVPEPMVIKVNSTSVAPDWSVNSADYEFTMNVNGQLEINGEMSQDVNDIVAAFRGDRCVGVAKPTYFSRYDAYYVLMNVYGNAEDNGKDLTYKVFEAKTGRVLPMVEVSMDKANMFVTDNIVGTISSPNVWNAQEKVEQILNLKKGWQWSSFYVNPDNGSADELLAGIKNQVNYMISENGQWTPTSNSINEMVAGEMYKIQGNAPVSLSVVGDAIDVANDPVVIKPNWNWIGYKAPGYVSLGNAFADLEPQEGDVVKSQTAFASWNSSEWVGSLEALKSGEGYLYYSTRNQQQTFHYPSATSSAARETSMAKSMRLGGDDAVNEKTEIAQMHQGNMNVIARVVDKHGAVRSDAVVRVIDGDGELRALTDEAHADLYFITIAGENSGANLRFIVSVDGMEQVIPGTMFYRDDAIVGSLDQPLVIDLASTTGIGSVKTDEDSSEATYDLNGRRVAKHAIESVVIRGNKKFVHLNK</sequence>
<dbReference type="Gene3D" id="2.60.120.200">
    <property type="match status" value="3"/>
</dbReference>
<reference evidence="2 3" key="1">
    <citation type="submission" date="2019-02" db="EMBL/GenBank/DDBJ databases">
        <title>Draft Genome Sequence of the Prevotella sp. BCRC 81118, Isolated from Human Feces.</title>
        <authorList>
            <person name="Huang C.-H."/>
        </authorList>
    </citation>
    <scope>NUCLEOTIDE SEQUENCE [LARGE SCALE GENOMIC DNA]</scope>
    <source>
        <strain evidence="2 3">BCRC 81118</strain>
    </source>
</reference>
<dbReference type="Pfam" id="PF13385">
    <property type="entry name" value="Laminin_G_3"/>
    <property type="match status" value="2"/>
</dbReference>
<dbReference type="EMBL" id="SGVY01000009">
    <property type="protein sequence ID" value="TFH82931.1"/>
    <property type="molecule type" value="Genomic_DNA"/>
</dbReference>
<dbReference type="OrthoDB" id="976756at2"/>